<dbReference type="InterPro" id="IPR003124">
    <property type="entry name" value="WH2_dom"/>
</dbReference>
<dbReference type="PRINTS" id="PR01217">
    <property type="entry name" value="PRICHEXTENSN"/>
</dbReference>
<name>Q91GB9_NPVEP</name>
<dbReference type="OrthoDB" id="4891at10239"/>
<dbReference type="SMART" id="SM00246">
    <property type="entry name" value="WH2"/>
    <property type="match status" value="2"/>
</dbReference>
<dbReference type="EMBL" id="AY043265">
    <property type="protein sequence ID" value="AAK85700.1"/>
    <property type="molecule type" value="Genomic_DNA"/>
</dbReference>
<evidence type="ECO:0000256" key="2">
    <source>
        <dbReference type="SAM" id="MobiDB-lite"/>
    </source>
</evidence>
<dbReference type="Proteomes" id="UP000203221">
    <property type="component" value="Segment"/>
</dbReference>
<dbReference type="KEGG" id="vg:1727431"/>
<keyword evidence="5" id="KW-1185">Reference proteome</keyword>
<organism evidence="4 5">
    <name type="scientific">Epiphyas postvittana nucleopolyhedrovirus</name>
    <name type="common">EppoMNPV</name>
    <dbReference type="NCBI Taxonomy" id="70600"/>
    <lineage>
        <taxon>Viruses</taxon>
        <taxon>Viruses incertae sedis</taxon>
        <taxon>Naldaviricetes</taxon>
        <taxon>Lefavirales</taxon>
        <taxon>Baculoviridae</taxon>
        <taxon>Alphabaculovirus</taxon>
        <taxon>Alphabaculovirus eppostvittanae</taxon>
    </lineage>
</organism>
<evidence type="ECO:0000313" key="5">
    <source>
        <dbReference type="Proteomes" id="UP000203221"/>
    </source>
</evidence>
<reference evidence="4 5" key="1">
    <citation type="journal article" date="2002" name="J. Gen. Virol.">
        <title>Whole genome analysis of the Epiphyas postvittana nucleopolyhedrovirus.</title>
        <authorList>
            <person name="Hyink O."/>
            <person name="Dellow R.A."/>
            <person name="Olsen M.J."/>
            <person name="Caradoc-Davies K.M.B."/>
            <person name="Drake K."/>
            <person name="Herniou E.A."/>
            <person name="Cory J.S."/>
            <person name="O'Reilly D.R."/>
            <person name="Ward V.K."/>
        </authorList>
    </citation>
    <scope>NUCLEOTIDE SEQUENCE [LARGE SCALE GENOMIC DNA]</scope>
</reference>
<feature type="compositionally biased region" description="Pro residues" evidence="2">
    <location>
        <begin position="156"/>
        <end position="178"/>
    </location>
</feature>
<organismHost>
    <name type="scientific">Lepidoptera</name>
    <name type="common">moths &amp; butterflies</name>
    <dbReference type="NCBI Taxonomy" id="7088"/>
</organismHost>
<dbReference type="GeneID" id="1727431"/>
<feature type="domain" description="WH2" evidence="3">
    <location>
        <begin position="355"/>
        <end position="372"/>
    </location>
</feature>
<evidence type="ECO:0000259" key="3">
    <source>
        <dbReference type="PROSITE" id="PS51082"/>
    </source>
</evidence>
<evidence type="ECO:0000313" key="4">
    <source>
        <dbReference type="EMBL" id="AAK85700.1"/>
    </source>
</evidence>
<dbReference type="RefSeq" id="NP_203169.1">
    <property type="nucleotide sequence ID" value="NC_003083.1"/>
</dbReference>
<proteinExistence type="predicted"/>
<dbReference type="Pfam" id="PF02205">
    <property type="entry name" value="WH2"/>
    <property type="match status" value="1"/>
</dbReference>
<dbReference type="GO" id="GO:0003779">
    <property type="term" value="F:actin binding"/>
    <property type="evidence" value="ECO:0007669"/>
    <property type="project" value="InterPro"/>
</dbReference>
<accession>Q91GB9</accession>
<feature type="coiled-coil region" evidence="1">
    <location>
        <begin position="477"/>
        <end position="504"/>
    </location>
</feature>
<feature type="region of interest" description="Disordered" evidence="2">
    <location>
        <begin position="246"/>
        <end position="303"/>
    </location>
</feature>
<feature type="region of interest" description="Disordered" evidence="2">
    <location>
        <begin position="156"/>
        <end position="182"/>
    </location>
</feature>
<feature type="compositionally biased region" description="Pro residues" evidence="2">
    <location>
        <begin position="261"/>
        <end position="301"/>
    </location>
</feature>
<evidence type="ECO:0000256" key="1">
    <source>
        <dbReference type="SAM" id="Coils"/>
    </source>
</evidence>
<dbReference type="Gene3D" id="6.10.280.150">
    <property type="match status" value="1"/>
</dbReference>
<sequence>MDRQYQSVKSYLIKNANNAFDANAFLTLIAGPEAHNVKQNLIGGTVRLNRTAVLDLLKLAENIYNDTAYMHVDTVDNLRHYTTLMRMRQMLISVTDQHVRLTLANIVSRVEHLLRYEIVNDVEITTLSGDFYEEYSKYAARQYALSIQMPPPPPVITPLPPPPLTPHQVPPPPPPPLTPLQGLLPVRDVEATPSPPSTLSKSTTLDEFEYFSNASMIQLPVTPIKPLIPVKPEHLKFKPKTIISELPDMPATNNLDDQKLPAPPPPPPIPPSPPLLPSNDLPPPPPPPLLPSGNVPPPPPIEGMLDDMLINAIIAGNNKSEKVNTDARGDMLNLIKKGVTLKPSKTNKSDKKVDDRADLLNSIKIGVKLKPIKVNTNQPLPEAPVTDISVIAGTLKKRRANISQSESSSESNSSQSWDEEGNTQTIRKANKDHLKYAVNLYNFFATTHAYRTNSELPKLLDNVFSLLDRKPRSVENVNEAKNILDNLKERVKLTSNQLDNAEAQSLYINDPNQFYIQVEDLIFAGRYADAKMHLDLAITESGNDERLRRLKKFANDLDAVVV</sequence>
<dbReference type="PROSITE" id="PS51082">
    <property type="entry name" value="WH2"/>
    <property type="match status" value="1"/>
</dbReference>
<feature type="region of interest" description="Disordered" evidence="2">
    <location>
        <begin position="399"/>
        <end position="423"/>
    </location>
</feature>
<feature type="compositionally biased region" description="Low complexity" evidence="2">
    <location>
        <begin position="403"/>
        <end position="416"/>
    </location>
</feature>
<protein>
    <submittedName>
        <fullName evidence="4">ORF1629</fullName>
    </submittedName>
</protein>
<keyword evidence="1" id="KW-0175">Coiled coil</keyword>